<dbReference type="EMBL" id="ATAE01000003">
    <property type="protein sequence ID" value="ERN55123.1"/>
    <property type="molecule type" value="Genomic_DNA"/>
</dbReference>
<evidence type="ECO:0000313" key="3">
    <source>
        <dbReference type="EMBL" id="ERN55123.1"/>
    </source>
</evidence>
<dbReference type="GO" id="GO:0009401">
    <property type="term" value="P:phosphoenolpyruvate-dependent sugar phosphotransferase system"/>
    <property type="evidence" value="ECO:0007669"/>
    <property type="project" value="InterPro"/>
</dbReference>
<gene>
    <name evidence="3" type="ORF">A33I_04050</name>
</gene>
<dbReference type="InterPro" id="IPR003501">
    <property type="entry name" value="PTS_EIIB_2/3"/>
</dbReference>
<evidence type="ECO:0000313" key="4">
    <source>
        <dbReference type="Proteomes" id="UP000017170"/>
    </source>
</evidence>
<reference evidence="3 4" key="1">
    <citation type="journal article" date="2013" name="Genome Announc.">
        <title>Genome Sequence of the Extreme Obligate Alkaliphile Bacillus marmarensis Strain DSM 21297.</title>
        <authorList>
            <person name="Wernick D.G."/>
            <person name="Choi K.Y."/>
            <person name="Tat C.A."/>
            <person name="Lafontaine Rivera J.G."/>
            <person name="Liao J.C."/>
        </authorList>
    </citation>
    <scope>NUCLEOTIDE SEQUENCE [LARGE SCALE GENOMIC DNA]</scope>
    <source>
        <strain evidence="3 4">DSM 21297</strain>
    </source>
</reference>
<dbReference type="CDD" id="cd05566">
    <property type="entry name" value="PTS_IIB_galactitol"/>
    <property type="match status" value="1"/>
</dbReference>
<dbReference type="Proteomes" id="UP000017170">
    <property type="component" value="Unassembled WGS sequence"/>
</dbReference>
<keyword evidence="1" id="KW-0808">Transferase</keyword>
<comment type="caution">
    <text evidence="3">The sequence shown here is derived from an EMBL/GenBank/DDBJ whole genome shotgun (WGS) entry which is preliminary data.</text>
</comment>
<accession>U6SU06</accession>
<dbReference type="SUPFAM" id="SSF52794">
    <property type="entry name" value="PTS system IIB component-like"/>
    <property type="match status" value="1"/>
</dbReference>
<dbReference type="PROSITE" id="PS51099">
    <property type="entry name" value="PTS_EIIB_TYPE_2"/>
    <property type="match status" value="1"/>
</dbReference>
<dbReference type="PATRIC" id="fig|1188261.3.peg.219"/>
<dbReference type="AlphaFoldDB" id="U6SU06"/>
<dbReference type="GO" id="GO:0008982">
    <property type="term" value="F:protein-N(PI)-phosphohistidine-sugar phosphotransferase activity"/>
    <property type="evidence" value="ECO:0007669"/>
    <property type="project" value="InterPro"/>
</dbReference>
<dbReference type="Gene3D" id="3.40.50.2300">
    <property type="match status" value="1"/>
</dbReference>
<sequence length="96" mass="10353">MSIPTVLIACGAGIATSTIVCERVETLFKEQKVRAQVIQCMISEVSSLQDGASLVISTTILPRAYNIPSIIATAYVSGVGMEELDRKILNLLKNKQ</sequence>
<organism evidence="3 4">
    <name type="scientific">Alkalihalophilus marmarensis DSM 21297</name>
    <dbReference type="NCBI Taxonomy" id="1188261"/>
    <lineage>
        <taxon>Bacteria</taxon>
        <taxon>Bacillati</taxon>
        <taxon>Bacillota</taxon>
        <taxon>Bacilli</taxon>
        <taxon>Bacillales</taxon>
        <taxon>Bacillaceae</taxon>
        <taxon>Alkalihalophilus</taxon>
    </lineage>
</organism>
<evidence type="ECO:0000259" key="2">
    <source>
        <dbReference type="PROSITE" id="PS51099"/>
    </source>
</evidence>
<dbReference type="RefSeq" id="WP_022626629.1">
    <property type="nucleotide sequence ID" value="NZ_ATAE01000003.1"/>
</dbReference>
<evidence type="ECO:0000256" key="1">
    <source>
        <dbReference type="ARBA" id="ARBA00022679"/>
    </source>
</evidence>
<feature type="domain" description="PTS EIIB type-2" evidence="2">
    <location>
        <begin position="4"/>
        <end position="96"/>
    </location>
</feature>
<dbReference type="InterPro" id="IPR013011">
    <property type="entry name" value="PTS_EIIB_2"/>
</dbReference>
<proteinExistence type="predicted"/>
<keyword evidence="4" id="KW-1185">Reference proteome</keyword>
<name>U6SU06_9BACI</name>
<dbReference type="InterPro" id="IPR036095">
    <property type="entry name" value="PTS_EIIB-like_sf"/>
</dbReference>
<protein>
    <recommendedName>
        <fullName evidence="2">PTS EIIB type-2 domain-containing protein</fullName>
    </recommendedName>
</protein>
<dbReference type="Pfam" id="PF02302">
    <property type="entry name" value="PTS_IIB"/>
    <property type="match status" value="1"/>
</dbReference>